<accession>A0A0F9C6B8</accession>
<dbReference type="EMBL" id="LAZR01034609">
    <property type="protein sequence ID" value="KKL44843.1"/>
    <property type="molecule type" value="Genomic_DNA"/>
</dbReference>
<comment type="caution">
    <text evidence="1">The sequence shown here is derived from an EMBL/GenBank/DDBJ whole genome shotgun (WGS) entry which is preliminary data.</text>
</comment>
<reference evidence="1" key="1">
    <citation type="journal article" date="2015" name="Nature">
        <title>Complex archaea that bridge the gap between prokaryotes and eukaryotes.</title>
        <authorList>
            <person name="Spang A."/>
            <person name="Saw J.H."/>
            <person name="Jorgensen S.L."/>
            <person name="Zaremba-Niedzwiedzka K."/>
            <person name="Martijn J."/>
            <person name="Lind A.E."/>
            <person name="van Eijk R."/>
            <person name="Schleper C."/>
            <person name="Guy L."/>
            <person name="Ettema T.J."/>
        </authorList>
    </citation>
    <scope>NUCLEOTIDE SEQUENCE</scope>
</reference>
<protein>
    <submittedName>
        <fullName evidence="1">Uncharacterized protein</fullName>
    </submittedName>
</protein>
<name>A0A0F9C6B8_9ZZZZ</name>
<organism evidence="1">
    <name type="scientific">marine sediment metagenome</name>
    <dbReference type="NCBI Taxonomy" id="412755"/>
    <lineage>
        <taxon>unclassified sequences</taxon>
        <taxon>metagenomes</taxon>
        <taxon>ecological metagenomes</taxon>
    </lineage>
</organism>
<sequence length="334" mass="37473">MPDKIWLLDGNEQPIGIDEALALPRPPNSVRFADSSALDAFKRVRVSNPVNEFTSEFQYNKHPLFYEELTAVNGTVSHKPDFSASQLDVTNEDGSQAGVQTYEYFRYQPGKSLMIAQTFLMPARQIGTTMQAGYFDDENGFFFEIRDNTAYMVRRSKTSGSVVDEAIAQNDWNHDRFDGKGPTGVILDFTRTQQLRIDLQWLSNGRIRMCWDINGAVVLAHEFLIANHLITPSTTTANLPIRWLMTNTTAVGVARTMYAICVSVATEGGDQTELGHPFGFGNGATPRTVSTTPFPIVSIRPAQTLNSITNRIKFRLESINILTDKDLFWQLVYL</sequence>
<feature type="non-terminal residue" evidence="1">
    <location>
        <position position="334"/>
    </location>
</feature>
<gene>
    <name evidence="1" type="ORF">LCGC14_2361650</name>
</gene>
<proteinExistence type="predicted"/>
<dbReference type="AlphaFoldDB" id="A0A0F9C6B8"/>
<evidence type="ECO:0000313" key="1">
    <source>
        <dbReference type="EMBL" id="KKL44843.1"/>
    </source>
</evidence>